<dbReference type="PRINTS" id="PR00344">
    <property type="entry name" value="BCTRLSENSOR"/>
</dbReference>
<feature type="domain" description="Response regulatory" evidence="15">
    <location>
        <begin position="732"/>
        <end position="853"/>
    </location>
</feature>
<evidence type="ECO:0000256" key="8">
    <source>
        <dbReference type="ARBA" id="ARBA00023012"/>
    </source>
</evidence>
<evidence type="ECO:0000313" key="18">
    <source>
        <dbReference type="EMBL" id="SDD80004.1"/>
    </source>
</evidence>
<feature type="modified residue" description="4-aspartylphosphate" evidence="12">
    <location>
        <position position="943"/>
    </location>
</feature>
<dbReference type="InterPro" id="IPR036641">
    <property type="entry name" value="HPT_dom_sf"/>
</dbReference>
<dbReference type="SMART" id="SM00388">
    <property type="entry name" value="HisKA"/>
    <property type="match status" value="1"/>
</dbReference>
<dbReference type="SMART" id="SM00091">
    <property type="entry name" value="PAS"/>
    <property type="match status" value="3"/>
</dbReference>
<dbReference type="SMART" id="SM00387">
    <property type="entry name" value="HATPase_c"/>
    <property type="match status" value="1"/>
</dbReference>
<keyword evidence="7" id="KW-0067">ATP-binding</keyword>
<gene>
    <name evidence="18" type="ORF">SAMN05421720_101576</name>
</gene>
<comment type="subunit">
    <text evidence="9">At low DSF concentrations, interacts with RpfF.</text>
</comment>
<protein>
    <recommendedName>
        <fullName evidence="10">Sensory/regulatory protein RpfC</fullName>
        <ecNumber evidence="2">2.7.13.3</ecNumber>
    </recommendedName>
</protein>
<dbReference type="InterPro" id="IPR036890">
    <property type="entry name" value="HATPase_C_sf"/>
</dbReference>
<organism evidence="18 19">
    <name type="scientific">Rhodospira trueperi</name>
    <dbReference type="NCBI Taxonomy" id="69960"/>
    <lineage>
        <taxon>Bacteria</taxon>
        <taxon>Pseudomonadati</taxon>
        <taxon>Pseudomonadota</taxon>
        <taxon>Alphaproteobacteria</taxon>
        <taxon>Rhodospirillales</taxon>
        <taxon>Rhodospirillaceae</taxon>
        <taxon>Rhodospira</taxon>
    </lineage>
</organism>
<dbReference type="Gene3D" id="3.30.450.20">
    <property type="entry name" value="PAS domain"/>
    <property type="match status" value="3"/>
</dbReference>
<feature type="domain" description="Histidine kinase" evidence="14">
    <location>
        <begin position="488"/>
        <end position="716"/>
    </location>
</feature>
<dbReference type="CDD" id="cd17546">
    <property type="entry name" value="REC_hyHK_CKI1_RcsC-like"/>
    <property type="match status" value="1"/>
</dbReference>
<dbReference type="SUPFAM" id="SSF52172">
    <property type="entry name" value="CheY-like"/>
    <property type="match status" value="2"/>
</dbReference>
<dbReference type="PANTHER" id="PTHR45339:SF5">
    <property type="entry name" value="HISTIDINE KINASE"/>
    <property type="match status" value="1"/>
</dbReference>
<keyword evidence="4" id="KW-0808">Transferase</keyword>
<dbReference type="FunFam" id="3.30.565.10:FF:000010">
    <property type="entry name" value="Sensor histidine kinase RcsC"/>
    <property type="match status" value="1"/>
</dbReference>
<feature type="modified residue" description="4-aspartylphosphate" evidence="12">
    <location>
        <position position="786"/>
    </location>
</feature>
<evidence type="ECO:0000256" key="3">
    <source>
        <dbReference type="ARBA" id="ARBA00022553"/>
    </source>
</evidence>
<feature type="domain" description="Response regulatory" evidence="15">
    <location>
        <begin position="894"/>
        <end position="1014"/>
    </location>
</feature>
<dbReference type="CDD" id="cd16922">
    <property type="entry name" value="HATPase_EvgS-ArcB-TorS-like"/>
    <property type="match status" value="1"/>
</dbReference>
<dbReference type="InterPro" id="IPR000014">
    <property type="entry name" value="PAS"/>
</dbReference>
<dbReference type="SUPFAM" id="SSF47226">
    <property type="entry name" value="Histidine-containing phosphotransfer domain, HPT domain"/>
    <property type="match status" value="1"/>
</dbReference>
<dbReference type="InterPro" id="IPR008207">
    <property type="entry name" value="Sig_transdc_His_kin_Hpt_dom"/>
</dbReference>
<dbReference type="Gene3D" id="1.10.287.130">
    <property type="match status" value="1"/>
</dbReference>
<dbReference type="Pfam" id="PF13426">
    <property type="entry name" value="PAS_9"/>
    <property type="match status" value="1"/>
</dbReference>
<evidence type="ECO:0000256" key="6">
    <source>
        <dbReference type="ARBA" id="ARBA00022777"/>
    </source>
</evidence>
<feature type="domain" description="PAS" evidence="16">
    <location>
        <begin position="158"/>
        <end position="232"/>
    </location>
</feature>
<dbReference type="PANTHER" id="PTHR45339">
    <property type="entry name" value="HYBRID SIGNAL TRANSDUCTION HISTIDINE KINASE J"/>
    <property type="match status" value="1"/>
</dbReference>
<dbReference type="CDD" id="cd00082">
    <property type="entry name" value="HisKA"/>
    <property type="match status" value="1"/>
</dbReference>
<dbReference type="InterPro" id="IPR011006">
    <property type="entry name" value="CheY-like_superfamily"/>
</dbReference>
<dbReference type="GO" id="GO:0000155">
    <property type="term" value="F:phosphorelay sensor kinase activity"/>
    <property type="evidence" value="ECO:0007669"/>
    <property type="project" value="InterPro"/>
</dbReference>
<dbReference type="PROSITE" id="PS50112">
    <property type="entry name" value="PAS"/>
    <property type="match status" value="2"/>
</dbReference>
<proteinExistence type="predicted"/>
<dbReference type="SMART" id="SM00448">
    <property type="entry name" value="REC"/>
    <property type="match status" value="2"/>
</dbReference>
<evidence type="ECO:0000256" key="12">
    <source>
        <dbReference type="PROSITE-ProRule" id="PRU00169"/>
    </source>
</evidence>
<dbReference type="EMBL" id="FNAP01000001">
    <property type="protein sequence ID" value="SDD80004.1"/>
    <property type="molecule type" value="Genomic_DNA"/>
</dbReference>
<dbReference type="STRING" id="69960.SAMN05421720_101576"/>
<keyword evidence="3 12" id="KW-0597">Phosphoprotein</keyword>
<dbReference type="CDD" id="cd00130">
    <property type="entry name" value="PAS"/>
    <property type="match status" value="2"/>
</dbReference>
<keyword evidence="6" id="KW-0418">Kinase</keyword>
<evidence type="ECO:0000259" key="15">
    <source>
        <dbReference type="PROSITE" id="PS50110"/>
    </source>
</evidence>
<sequence length="1192" mass="130983">MSSASANGSGTEPDAAEQDAAHTAITPCSGAGPSQDETLQLLDGLADAVFIHDLQGRLCAFNDTACTSLGYDRAELAGMSVADFETTVSAEQISAGCEKAKASGVTLAHNGVHRRKDGTLVPVEMRTRAIVRDDRDLVVTVARDISDRQQTEQILRDSEQRLRALIERSPFGIAVTLADGQVLMANQRLAQLLGQDLAALQAKNFNYIYVDPQDSARLKELYAVRGRVIEHEVRLLTRADDKMREIPHWFQVSWQPTRFEGQDAIVSWYQDVNHRHQVREEMADLHAELQYRIEERTRELGVEITERRYAEAALKEANDFLEQKVEERTQYLKREIEHRRRAEKDREKTEMELLDIIETAPIAVGIADEYGRFLFWNPLFFKIGRQQMDGNGKINFGLDFENPELMRSLQTRVVAGEAVEHVEAKLTSGETDHRWVLISMRRLNFEGQAAILTWVFDITDMKDQAQALDEAREAAEASARAKSTFLATMSHEIRTPMNGVLTMAEMLAQTRMDPDQRHMLEVVTESANALLNIIDEILDFSKIEAGHITLEAVSVSLTQVTERVADLVAPKAASKGLDLICRASMDMHDHYSGDPHRLRQILVNLAGNAIKFTERGHVSITVTLADGDAQHPADLEAPHLIRFEVSDTGIGMTEDQMSGLFQPFSQADNSTQRRFGGTGLGLSICRTLVELMDGRIGVESVAGKGSTFWFEVPLRPLAERRELSPPPIDGARIIIASDSPSVREHVTGILEWAGAEAISAPDSDAVKSALMFALVRERPVHAIILDRRVEGEPGTRLLDDILRIGAPSPPRVLVVVPRGSSETSRLAQRDGVSAVLGWPLHGYDIAHTLAIALGRLSAESLSPHRRRHADRPVGGGTGRYIAPERPLAEVEECVVLVAEDNPTNRTVIRMLLDRIGVVCDLTENGLEALALFETRCYGLVITDCHMPEMDGYELTGHIRQLETEGEDRPRTPIIALTADAIAGTAQDCLDRGMDDYLTKPVVVADLEAVIRRWLPRALEIRRATPVGLLTPDALSPPRGETKADATPSPQPPPNVEDNAPTAPTAEDKAAAALAGTIAPEEAPVLDPSYMLDLVGGDMTMLQGLLEEFLVCTKVDLDETLAALNEGRHDAARKAAHTVSGASRSAGALRLGALSKQIEQALFHGDTETPKTLQDQLIPAFEEAEAAIRALDG</sequence>
<dbReference type="Pfam" id="PF00512">
    <property type="entry name" value="HisKA"/>
    <property type="match status" value="1"/>
</dbReference>
<evidence type="ECO:0000256" key="10">
    <source>
        <dbReference type="ARBA" id="ARBA00068150"/>
    </source>
</evidence>
<evidence type="ECO:0000259" key="16">
    <source>
        <dbReference type="PROSITE" id="PS50112"/>
    </source>
</evidence>
<dbReference type="GO" id="GO:0005886">
    <property type="term" value="C:plasma membrane"/>
    <property type="evidence" value="ECO:0007669"/>
    <property type="project" value="UniProtKB-SubCell"/>
</dbReference>
<feature type="compositionally biased region" description="Polar residues" evidence="13">
    <location>
        <begin position="1"/>
        <end position="10"/>
    </location>
</feature>
<dbReference type="InterPro" id="IPR004358">
    <property type="entry name" value="Sig_transdc_His_kin-like_C"/>
</dbReference>
<dbReference type="GO" id="GO:0005524">
    <property type="term" value="F:ATP binding"/>
    <property type="evidence" value="ECO:0007669"/>
    <property type="project" value="UniProtKB-KW"/>
</dbReference>
<dbReference type="RefSeq" id="WP_092781712.1">
    <property type="nucleotide sequence ID" value="NZ_FNAP01000001.1"/>
</dbReference>
<dbReference type="EC" id="2.7.13.3" evidence="2"/>
<dbReference type="Gene3D" id="3.40.50.2300">
    <property type="match status" value="2"/>
</dbReference>
<dbReference type="InterPro" id="IPR005467">
    <property type="entry name" value="His_kinase_dom"/>
</dbReference>
<feature type="domain" description="HPt" evidence="17">
    <location>
        <begin position="1097"/>
        <end position="1192"/>
    </location>
</feature>
<evidence type="ECO:0000256" key="5">
    <source>
        <dbReference type="ARBA" id="ARBA00022741"/>
    </source>
</evidence>
<evidence type="ECO:0000256" key="13">
    <source>
        <dbReference type="SAM" id="MobiDB-lite"/>
    </source>
</evidence>
<keyword evidence="5" id="KW-0547">Nucleotide-binding</keyword>
<dbReference type="InterPro" id="IPR035965">
    <property type="entry name" value="PAS-like_dom_sf"/>
</dbReference>
<evidence type="ECO:0000259" key="14">
    <source>
        <dbReference type="PROSITE" id="PS50109"/>
    </source>
</evidence>
<feature type="modified residue" description="Phosphohistidine" evidence="11">
    <location>
        <position position="1136"/>
    </location>
</feature>
<dbReference type="Pfam" id="PF13188">
    <property type="entry name" value="PAS_8"/>
    <property type="match status" value="1"/>
</dbReference>
<evidence type="ECO:0000256" key="4">
    <source>
        <dbReference type="ARBA" id="ARBA00022679"/>
    </source>
</evidence>
<comment type="catalytic activity">
    <reaction evidence="1">
        <text>ATP + protein L-histidine = ADP + protein N-phospho-L-histidine.</text>
        <dbReference type="EC" id="2.7.13.3"/>
    </reaction>
</comment>
<dbReference type="SUPFAM" id="SSF55785">
    <property type="entry name" value="PYP-like sensor domain (PAS domain)"/>
    <property type="match status" value="3"/>
</dbReference>
<dbReference type="OrthoDB" id="7346568at2"/>
<dbReference type="FunFam" id="1.10.287.130:FF:000002">
    <property type="entry name" value="Two-component osmosensing histidine kinase"/>
    <property type="match status" value="1"/>
</dbReference>
<accession>A0A1G6XP77</accession>
<dbReference type="SUPFAM" id="SSF55874">
    <property type="entry name" value="ATPase domain of HSP90 chaperone/DNA topoisomerase II/histidine kinase"/>
    <property type="match status" value="1"/>
</dbReference>
<dbReference type="InterPro" id="IPR003661">
    <property type="entry name" value="HisK_dim/P_dom"/>
</dbReference>
<dbReference type="InterPro" id="IPR001789">
    <property type="entry name" value="Sig_transdc_resp-reg_receiver"/>
</dbReference>
<dbReference type="Gene3D" id="3.30.565.10">
    <property type="entry name" value="Histidine kinase-like ATPase, C-terminal domain"/>
    <property type="match status" value="1"/>
</dbReference>
<evidence type="ECO:0000313" key="19">
    <source>
        <dbReference type="Proteomes" id="UP000199412"/>
    </source>
</evidence>
<reference evidence="18 19" key="1">
    <citation type="submission" date="2016-10" db="EMBL/GenBank/DDBJ databases">
        <authorList>
            <person name="de Groot N.N."/>
        </authorList>
    </citation>
    <scope>NUCLEOTIDE SEQUENCE [LARGE SCALE GENOMIC DNA]</scope>
    <source>
        <strain evidence="18 19">ATCC 700224</strain>
    </source>
</reference>
<dbReference type="Pfam" id="PF00072">
    <property type="entry name" value="Response_reg"/>
    <property type="match status" value="1"/>
</dbReference>
<dbReference type="Proteomes" id="UP000199412">
    <property type="component" value="Unassembled WGS sequence"/>
</dbReference>
<evidence type="ECO:0000256" key="7">
    <source>
        <dbReference type="ARBA" id="ARBA00022840"/>
    </source>
</evidence>
<feature type="region of interest" description="Disordered" evidence="13">
    <location>
        <begin position="1"/>
        <end position="20"/>
    </location>
</feature>
<evidence type="ECO:0000256" key="2">
    <source>
        <dbReference type="ARBA" id="ARBA00012438"/>
    </source>
</evidence>
<evidence type="ECO:0000256" key="1">
    <source>
        <dbReference type="ARBA" id="ARBA00000085"/>
    </source>
</evidence>
<dbReference type="NCBIfam" id="TIGR00229">
    <property type="entry name" value="sensory_box"/>
    <property type="match status" value="2"/>
</dbReference>
<dbReference type="PROSITE" id="PS50894">
    <property type="entry name" value="HPT"/>
    <property type="match status" value="1"/>
</dbReference>
<dbReference type="InterPro" id="IPR036097">
    <property type="entry name" value="HisK_dim/P_sf"/>
</dbReference>
<dbReference type="Pfam" id="PF01627">
    <property type="entry name" value="Hpt"/>
    <property type="match status" value="1"/>
</dbReference>
<dbReference type="PROSITE" id="PS50109">
    <property type="entry name" value="HIS_KIN"/>
    <property type="match status" value="1"/>
</dbReference>
<evidence type="ECO:0000256" key="11">
    <source>
        <dbReference type="PROSITE-ProRule" id="PRU00110"/>
    </source>
</evidence>
<dbReference type="AlphaFoldDB" id="A0A1G6XP77"/>
<name>A0A1G6XP77_9PROT</name>
<feature type="domain" description="PAS" evidence="16">
    <location>
        <begin position="34"/>
        <end position="84"/>
    </location>
</feature>
<dbReference type="Pfam" id="PF02518">
    <property type="entry name" value="HATPase_c"/>
    <property type="match status" value="1"/>
</dbReference>
<dbReference type="InterPro" id="IPR003594">
    <property type="entry name" value="HATPase_dom"/>
</dbReference>
<dbReference type="PROSITE" id="PS50110">
    <property type="entry name" value="RESPONSE_REGULATORY"/>
    <property type="match status" value="2"/>
</dbReference>
<dbReference type="SUPFAM" id="SSF47384">
    <property type="entry name" value="Homodimeric domain of signal transducing histidine kinase"/>
    <property type="match status" value="1"/>
</dbReference>
<evidence type="ECO:0000259" key="17">
    <source>
        <dbReference type="PROSITE" id="PS50894"/>
    </source>
</evidence>
<dbReference type="Gene3D" id="1.20.120.160">
    <property type="entry name" value="HPT domain"/>
    <property type="match status" value="1"/>
</dbReference>
<evidence type="ECO:0000256" key="9">
    <source>
        <dbReference type="ARBA" id="ARBA00064003"/>
    </source>
</evidence>
<keyword evidence="19" id="KW-1185">Reference proteome</keyword>
<feature type="region of interest" description="Disordered" evidence="13">
    <location>
        <begin position="1028"/>
        <end position="1062"/>
    </location>
</feature>
<keyword evidence="8" id="KW-0902">Two-component regulatory system</keyword>